<comment type="caution">
    <text evidence="1">The sequence shown here is derived from an EMBL/GenBank/DDBJ whole genome shotgun (WGS) entry which is preliminary data.</text>
</comment>
<name>A0A0A5G3R8_9BACI</name>
<keyword evidence="2" id="KW-1185">Reference proteome</keyword>
<evidence type="ECO:0000313" key="1">
    <source>
        <dbReference type="EMBL" id="KGX85783.1"/>
    </source>
</evidence>
<gene>
    <name evidence="1" type="ORF">N784_08250</name>
</gene>
<sequence>MSFSEVLDFYDVGSSRVSYEHISNSSLNKLAVKINQFRLEVINTYEQDGQLFDVLKTLKKCLFRLVTGLNTYDQIITSNLEREVMTSLSQVKASYPELFSSTALDIAKLLKELSETKENSLHAKIVDHLRIKKEDKGLRIAVVSKSALSEVEKELLRKKVESSFKIQFLTFSSFRKSLLVHNEVVYIGSPDYFGEAAKRNFNSKNLTFFSYDFFPNKIAPKNILTDIDHNGVFSTLFTHVNFADPLQSKEEIVLVEKEYKEEAVNQLIQQSYNITGESQDNTEAKVVTLENSRVIFIPLDAKVRIFSPNANNKRVVVQKSFIDVEEDDFIVIRNESDTKLIADIADKEILKNNAKKFRNRQHHWKKRLRSAVDKKGQKAVSDILYRKYKMNTASPASVRSWCSDESIYPRELNKLLEALKYKKEDIQKISNSMNSIKRAHISAGTIISKKLMSELSEGIHSELQEKGYYTFKSHEFNGASFNIERMVSIDHTIRSVPKTSIMRVINLD</sequence>
<dbReference type="OrthoDB" id="2769924at2"/>
<dbReference type="EMBL" id="AVPG01000019">
    <property type="protein sequence ID" value="KGX85783.1"/>
    <property type="molecule type" value="Genomic_DNA"/>
</dbReference>
<dbReference type="RefSeq" id="WP_036835148.1">
    <property type="nucleotide sequence ID" value="NZ_AVPG01000019.1"/>
</dbReference>
<dbReference type="Proteomes" id="UP000030401">
    <property type="component" value="Unassembled WGS sequence"/>
</dbReference>
<reference evidence="1 2" key="1">
    <citation type="submission" date="2013-08" db="EMBL/GenBank/DDBJ databases">
        <authorList>
            <person name="Huang J."/>
            <person name="Wang G."/>
        </authorList>
    </citation>
    <scope>NUCLEOTIDE SEQUENCE [LARGE SCALE GENOMIC DNA]</scope>
    <source>
        <strain evidence="1 2">JSM 072002</strain>
    </source>
</reference>
<dbReference type="AlphaFoldDB" id="A0A0A5G3R8"/>
<protein>
    <submittedName>
        <fullName evidence="1">Uncharacterized protein</fullName>
    </submittedName>
</protein>
<dbReference type="STRING" id="1385512.N784_08250"/>
<evidence type="ECO:0000313" key="2">
    <source>
        <dbReference type="Proteomes" id="UP000030401"/>
    </source>
</evidence>
<proteinExistence type="predicted"/>
<accession>A0A0A5G3R8</accession>
<dbReference type="eggNOG" id="ENOG5033GGT">
    <property type="taxonomic scope" value="Bacteria"/>
</dbReference>
<organism evidence="1 2">
    <name type="scientific">Pontibacillus litoralis JSM 072002</name>
    <dbReference type="NCBI Taxonomy" id="1385512"/>
    <lineage>
        <taxon>Bacteria</taxon>
        <taxon>Bacillati</taxon>
        <taxon>Bacillota</taxon>
        <taxon>Bacilli</taxon>
        <taxon>Bacillales</taxon>
        <taxon>Bacillaceae</taxon>
        <taxon>Pontibacillus</taxon>
    </lineage>
</organism>